<dbReference type="PANTHER" id="PTHR23028">
    <property type="entry name" value="ACETYLTRANSFERASE"/>
    <property type="match status" value="1"/>
</dbReference>
<proteinExistence type="predicted"/>
<gene>
    <name evidence="4" type="ORF">KK103_08330</name>
</gene>
<feature type="transmembrane region" description="Helical" evidence="2">
    <location>
        <begin position="232"/>
        <end position="252"/>
    </location>
</feature>
<evidence type="ECO:0000313" key="4">
    <source>
        <dbReference type="EMBL" id="MBT1541763.1"/>
    </source>
</evidence>
<dbReference type="InterPro" id="IPR002656">
    <property type="entry name" value="Acyl_transf_3_dom"/>
</dbReference>
<feature type="transmembrane region" description="Helical" evidence="2">
    <location>
        <begin position="114"/>
        <end position="132"/>
    </location>
</feature>
<dbReference type="GO" id="GO:0016020">
    <property type="term" value="C:membrane"/>
    <property type="evidence" value="ECO:0007669"/>
    <property type="project" value="TreeGrafter"/>
</dbReference>
<comment type="caution">
    <text evidence="4">The sequence shown here is derived from an EMBL/GenBank/DDBJ whole genome shotgun (WGS) entry which is preliminary data.</text>
</comment>
<accession>A0A9Q2ZP62</accession>
<dbReference type="GO" id="GO:0016747">
    <property type="term" value="F:acyltransferase activity, transferring groups other than amino-acyl groups"/>
    <property type="evidence" value="ECO:0007669"/>
    <property type="project" value="InterPro"/>
</dbReference>
<feature type="compositionally biased region" description="Polar residues" evidence="1">
    <location>
        <begin position="1"/>
        <end position="18"/>
    </location>
</feature>
<feature type="transmembrane region" description="Helical" evidence="2">
    <location>
        <begin position="72"/>
        <end position="93"/>
    </location>
</feature>
<dbReference type="RefSeq" id="WP_214562907.1">
    <property type="nucleotide sequence ID" value="NZ_JAHEWX010000008.1"/>
</dbReference>
<keyword evidence="2" id="KW-0812">Transmembrane</keyword>
<feature type="transmembrane region" description="Helical" evidence="2">
    <location>
        <begin position="336"/>
        <end position="356"/>
    </location>
</feature>
<feature type="compositionally biased region" description="Low complexity" evidence="1">
    <location>
        <begin position="22"/>
        <end position="34"/>
    </location>
</feature>
<keyword evidence="4" id="KW-0808">Transferase</keyword>
<dbReference type="PANTHER" id="PTHR23028:SF53">
    <property type="entry name" value="ACYL_TRANSF_3 DOMAIN-CONTAINING PROTEIN"/>
    <property type="match status" value="1"/>
</dbReference>
<evidence type="ECO:0000313" key="5">
    <source>
        <dbReference type="Proteomes" id="UP000709437"/>
    </source>
</evidence>
<keyword evidence="4" id="KW-0012">Acyltransferase</keyword>
<dbReference type="GO" id="GO:0009103">
    <property type="term" value="P:lipopolysaccharide biosynthetic process"/>
    <property type="evidence" value="ECO:0007669"/>
    <property type="project" value="TreeGrafter"/>
</dbReference>
<dbReference type="EMBL" id="JAHEWX010000008">
    <property type="protein sequence ID" value="MBT1541763.1"/>
    <property type="molecule type" value="Genomic_DNA"/>
</dbReference>
<sequence length="424" mass="44873">MATTTLTHAPTDAPTSARPQHRTAAPARAGTGAPEAPPPPLTHRAPALDGLRTLAILVVVLYHLHVPQFEGGFIGVTVFFVLSGFLITTLLLGERRRTGRVRLGSFWVKRLLRLYPALLALVVVGLLLWNWVGDYKGASLHSGEAAFIALTYTGNLFRAFWDTSQGVFAHTWSLSMEEQFYLVWPPVLVLLAALRVRRRWLLAGLGVLVVGASAVSWASYRTPSGGTTPDVYFSPVLGVVPLAIGCGLALLLDDERVRVRAAGVLGHLATWVGLVLLVAVLLGIGDDWTEHASTFGIVLPATGLVSAVAIGGLVSVRSPVSAALGWTPVSWFGRRVSYSAYLWHPLVIALLGTFAIGPWGTVGLVGAVVIVSIGAAYAVEVPVERFRARARAARSASAPMPAAAPVPAPAPAPSIEQKTPGTAR</sequence>
<dbReference type="Proteomes" id="UP000709437">
    <property type="component" value="Unassembled WGS sequence"/>
</dbReference>
<feature type="compositionally biased region" description="Pro residues" evidence="1">
    <location>
        <begin position="402"/>
        <end position="412"/>
    </location>
</feature>
<feature type="transmembrane region" description="Helical" evidence="2">
    <location>
        <begin position="264"/>
        <end position="285"/>
    </location>
</feature>
<feature type="transmembrane region" description="Helical" evidence="2">
    <location>
        <begin position="201"/>
        <end position="220"/>
    </location>
</feature>
<organism evidence="4 5">
    <name type="scientific">Curtobacterium flaccumfaciens pv. flaccumfaciens</name>
    <dbReference type="NCBI Taxonomy" id="138532"/>
    <lineage>
        <taxon>Bacteria</taxon>
        <taxon>Bacillati</taxon>
        <taxon>Actinomycetota</taxon>
        <taxon>Actinomycetes</taxon>
        <taxon>Micrococcales</taxon>
        <taxon>Microbacteriaceae</taxon>
        <taxon>Curtobacterium</taxon>
    </lineage>
</organism>
<protein>
    <submittedName>
        <fullName evidence="4">Acyltransferase</fullName>
    </submittedName>
</protein>
<reference evidence="4" key="1">
    <citation type="submission" date="2021-05" db="EMBL/GenBank/DDBJ databases">
        <title>Whole genome sequence of Curtobacterium flaccumfaciens pv. flaccumfaciens strain CFBP 3417.</title>
        <authorList>
            <person name="Osdaghi E."/>
            <person name="Taghouti G."/>
            <person name="Portier P."/>
            <person name="Fazliarab A."/>
            <person name="Taghavi S.M."/>
            <person name="Briand M."/>
            <person name="Le-Saux M."/>
            <person name="Jacques M.-A."/>
        </authorList>
    </citation>
    <scope>NUCLEOTIDE SEQUENCE</scope>
    <source>
        <strain evidence="4">CFBP 3417</strain>
    </source>
</reference>
<evidence type="ECO:0000259" key="3">
    <source>
        <dbReference type="Pfam" id="PF01757"/>
    </source>
</evidence>
<feature type="region of interest" description="Disordered" evidence="1">
    <location>
        <begin position="1"/>
        <end position="42"/>
    </location>
</feature>
<evidence type="ECO:0000256" key="2">
    <source>
        <dbReference type="SAM" id="Phobius"/>
    </source>
</evidence>
<dbReference type="InterPro" id="IPR050879">
    <property type="entry name" value="Acyltransferase_3"/>
</dbReference>
<evidence type="ECO:0000256" key="1">
    <source>
        <dbReference type="SAM" id="MobiDB-lite"/>
    </source>
</evidence>
<feature type="domain" description="Acyltransferase 3" evidence="3">
    <location>
        <begin position="47"/>
        <end position="379"/>
    </location>
</feature>
<feature type="region of interest" description="Disordered" evidence="1">
    <location>
        <begin position="396"/>
        <end position="424"/>
    </location>
</feature>
<feature type="transmembrane region" description="Helical" evidence="2">
    <location>
        <begin position="297"/>
        <end position="316"/>
    </location>
</feature>
<feature type="transmembrane region" description="Helical" evidence="2">
    <location>
        <begin position="179"/>
        <end position="194"/>
    </location>
</feature>
<name>A0A9Q2ZP62_9MICO</name>
<feature type="transmembrane region" description="Helical" evidence="2">
    <location>
        <begin position="362"/>
        <end position="379"/>
    </location>
</feature>
<keyword evidence="2" id="KW-0472">Membrane</keyword>
<dbReference type="AlphaFoldDB" id="A0A9Q2ZP62"/>
<keyword evidence="2" id="KW-1133">Transmembrane helix</keyword>
<dbReference type="Pfam" id="PF01757">
    <property type="entry name" value="Acyl_transf_3"/>
    <property type="match status" value="1"/>
</dbReference>